<dbReference type="GO" id="GO:0006352">
    <property type="term" value="P:DNA-templated transcription initiation"/>
    <property type="evidence" value="ECO:0007669"/>
    <property type="project" value="InterPro"/>
</dbReference>
<reference evidence="4 5" key="1">
    <citation type="submission" date="2019-03" db="EMBL/GenBank/DDBJ databases">
        <title>Genomic Encyclopedia of Type Strains, Phase IV (KMG-IV): sequencing the most valuable type-strain genomes for metagenomic binning, comparative biology and taxonomic classification.</title>
        <authorList>
            <person name="Goeker M."/>
        </authorList>
    </citation>
    <scope>NUCLEOTIDE SEQUENCE [LARGE SCALE GENOMIC DNA]</scope>
    <source>
        <strain evidence="4 5">DSM 100048</strain>
    </source>
</reference>
<feature type="domain" description="RNA polymerase sigma factor 70 region 4 type 2" evidence="3">
    <location>
        <begin position="113"/>
        <end position="160"/>
    </location>
</feature>
<dbReference type="NCBIfam" id="TIGR02937">
    <property type="entry name" value="sigma70-ECF"/>
    <property type="match status" value="1"/>
</dbReference>
<dbReference type="GO" id="GO:0003677">
    <property type="term" value="F:DNA binding"/>
    <property type="evidence" value="ECO:0007669"/>
    <property type="project" value="InterPro"/>
</dbReference>
<dbReference type="InterPro" id="IPR007627">
    <property type="entry name" value="RNA_pol_sigma70_r2"/>
</dbReference>
<dbReference type="InterPro" id="IPR032710">
    <property type="entry name" value="NTF2-like_dom_sf"/>
</dbReference>
<dbReference type="OrthoDB" id="3211555at2"/>
<dbReference type="GO" id="GO:0016987">
    <property type="term" value="F:sigma factor activity"/>
    <property type="evidence" value="ECO:0007669"/>
    <property type="project" value="InterPro"/>
</dbReference>
<proteinExistence type="predicted"/>
<name>A0A4R3VFY6_9BURK</name>
<evidence type="ECO:0000259" key="2">
    <source>
        <dbReference type="Pfam" id="PF04542"/>
    </source>
</evidence>
<feature type="domain" description="RNA polymerase sigma-70 region 2" evidence="2">
    <location>
        <begin position="13"/>
        <end position="77"/>
    </location>
</feature>
<dbReference type="RefSeq" id="WP_132472369.1">
    <property type="nucleotide sequence ID" value="NZ_JBHRVM010000001.1"/>
</dbReference>
<dbReference type="InterPro" id="IPR013325">
    <property type="entry name" value="RNA_pol_sigma_r2"/>
</dbReference>
<comment type="subunit">
    <text evidence="1">Interacts transiently with the RNA polymerase catalytic core formed by RpoA, RpoB, RpoC and RpoZ (2 alpha, 1 beta, 1 beta' and 1 omega subunit) to form the RNA polymerase holoenzyme that can initiate transcription.</text>
</comment>
<organism evidence="4 5">
    <name type="scientific">Paracandidimonas soli</name>
    <dbReference type="NCBI Taxonomy" id="1917182"/>
    <lineage>
        <taxon>Bacteria</taxon>
        <taxon>Pseudomonadati</taxon>
        <taxon>Pseudomonadota</taxon>
        <taxon>Betaproteobacteria</taxon>
        <taxon>Burkholderiales</taxon>
        <taxon>Alcaligenaceae</taxon>
        <taxon>Paracandidimonas</taxon>
    </lineage>
</organism>
<dbReference type="Pfam" id="PF08281">
    <property type="entry name" value="Sigma70_r4_2"/>
    <property type="match status" value="1"/>
</dbReference>
<evidence type="ECO:0000259" key="3">
    <source>
        <dbReference type="Pfam" id="PF08281"/>
    </source>
</evidence>
<dbReference type="EMBL" id="SMBX01000001">
    <property type="protein sequence ID" value="TCV02638.1"/>
    <property type="molecule type" value="Genomic_DNA"/>
</dbReference>
<evidence type="ECO:0000256" key="1">
    <source>
        <dbReference type="ARBA" id="ARBA00011344"/>
    </source>
</evidence>
<dbReference type="InterPro" id="IPR036388">
    <property type="entry name" value="WH-like_DNA-bd_sf"/>
</dbReference>
<gene>
    <name evidence="4" type="ORF">EV686_10194</name>
</gene>
<dbReference type="SUPFAM" id="SSF88659">
    <property type="entry name" value="Sigma3 and sigma4 domains of RNA polymerase sigma factors"/>
    <property type="match status" value="1"/>
</dbReference>
<dbReference type="InterPro" id="IPR052704">
    <property type="entry name" value="ECF_Sigma-70_Domain"/>
</dbReference>
<dbReference type="PANTHER" id="PTHR30173">
    <property type="entry name" value="SIGMA 19 FACTOR"/>
    <property type="match status" value="1"/>
</dbReference>
<dbReference type="SUPFAM" id="SSF54427">
    <property type="entry name" value="NTF2-like"/>
    <property type="match status" value="1"/>
</dbReference>
<dbReference type="Pfam" id="PF04542">
    <property type="entry name" value="Sigma70_r2"/>
    <property type="match status" value="1"/>
</dbReference>
<evidence type="ECO:0000313" key="4">
    <source>
        <dbReference type="EMBL" id="TCV02638.1"/>
    </source>
</evidence>
<dbReference type="SUPFAM" id="SSF88946">
    <property type="entry name" value="Sigma2 domain of RNA polymerase sigma factors"/>
    <property type="match status" value="1"/>
</dbReference>
<dbReference type="Gene3D" id="1.10.1740.10">
    <property type="match status" value="1"/>
</dbReference>
<dbReference type="Gene3D" id="1.10.10.10">
    <property type="entry name" value="Winged helix-like DNA-binding domain superfamily/Winged helix DNA-binding domain"/>
    <property type="match status" value="1"/>
</dbReference>
<dbReference type="InterPro" id="IPR013324">
    <property type="entry name" value="RNA_pol_sigma_r3/r4-like"/>
</dbReference>
<accession>A0A4R3VFY6</accession>
<dbReference type="InterPro" id="IPR014284">
    <property type="entry name" value="RNA_pol_sigma-70_dom"/>
</dbReference>
<dbReference type="Proteomes" id="UP000294692">
    <property type="component" value="Unassembled WGS sequence"/>
</dbReference>
<dbReference type="Gene3D" id="3.10.450.50">
    <property type="match status" value="1"/>
</dbReference>
<sequence>MNDSTLSAADAALFESRRRPLFWLAYRMLGTHADAEDAVQETFVKWLRADRSAIAAPAAWLTGVCTNLCIDMLRAAYRSRVDYVGAWLPEPIHTPAEGTPETEAELASSLSTAFLLLLERLTPRERAAYLLREIFDTPYPDIAETLGMSESACRKLVSRAGSAVGRDESRHVLPIERQEMLLSAFQSAIQNADASVLAALLADDVRLSADGGGRATAVRRELAGKQEVLRFIEQGLFRFWRDCEWTRARINGGSGAILREVDRTTASVSFAFDENGMLAHIYIMRNPEKLARL</sequence>
<comment type="caution">
    <text evidence="4">The sequence shown here is derived from an EMBL/GenBank/DDBJ whole genome shotgun (WGS) entry which is preliminary data.</text>
</comment>
<keyword evidence="5" id="KW-1185">Reference proteome</keyword>
<dbReference type="AlphaFoldDB" id="A0A4R3VFY6"/>
<dbReference type="PANTHER" id="PTHR30173:SF36">
    <property type="entry name" value="ECF RNA POLYMERASE SIGMA FACTOR SIGJ"/>
    <property type="match status" value="1"/>
</dbReference>
<evidence type="ECO:0000313" key="5">
    <source>
        <dbReference type="Proteomes" id="UP000294692"/>
    </source>
</evidence>
<dbReference type="InterPro" id="IPR013249">
    <property type="entry name" value="RNA_pol_sigma70_r4_t2"/>
</dbReference>
<protein>
    <submittedName>
        <fullName evidence="4">RNA polymerase sigma-70 factor (ECF subfamily)</fullName>
    </submittedName>
</protein>
<dbReference type="NCBIfam" id="NF007214">
    <property type="entry name" value="PRK09636.1"/>
    <property type="match status" value="1"/>
</dbReference>